<evidence type="ECO:0000313" key="2">
    <source>
        <dbReference type="EMBL" id="VVA32901.1"/>
    </source>
</evidence>
<dbReference type="EMBL" id="CABIKO010000267">
    <property type="protein sequence ID" value="VVA32901.1"/>
    <property type="molecule type" value="Genomic_DNA"/>
</dbReference>
<dbReference type="Proteomes" id="UP000327085">
    <property type="component" value="Chromosome 8"/>
</dbReference>
<organism evidence="2 3">
    <name type="scientific">Prunus dulcis</name>
    <name type="common">Almond</name>
    <name type="synonym">Amygdalus dulcis</name>
    <dbReference type="NCBI Taxonomy" id="3755"/>
    <lineage>
        <taxon>Eukaryota</taxon>
        <taxon>Viridiplantae</taxon>
        <taxon>Streptophyta</taxon>
        <taxon>Embryophyta</taxon>
        <taxon>Tracheophyta</taxon>
        <taxon>Spermatophyta</taxon>
        <taxon>Magnoliopsida</taxon>
        <taxon>eudicotyledons</taxon>
        <taxon>Gunneridae</taxon>
        <taxon>Pentapetalae</taxon>
        <taxon>rosids</taxon>
        <taxon>fabids</taxon>
        <taxon>Rosales</taxon>
        <taxon>Rosaceae</taxon>
        <taxon>Amygdaloideae</taxon>
        <taxon>Amygdaleae</taxon>
        <taxon>Prunus</taxon>
    </lineage>
</organism>
<accession>A0A5E4FZC1</accession>
<evidence type="ECO:0000313" key="3">
    <source>
        <dbReference type="Proteomes" id="UP000327085"/>
    </source>
</evidence>
<dbReference type="AlphaFoldDB" id="A0A5E4FZC1"/>
<reference evidence="3" key="1">
    <citation type="journal article" date="2020" name="Plant J.">
        <title>Transposons played a major role in the diversification between the closely related almond and peach genomes: results from the almond genome sequence.</title>
        <authorList>
            <person name="Alioto T."/>
            <person name="Alexiou K.G."/>
            <person name="Bardil A."/>
            <person name="Barteri F."/>
            <person name="Castanera R."/>
            <person name="Cruz F."/>
            <person name="Dhingra A."/>
            <person name="Duval H."/>
            <person name="Fernandez I Marti A."/>
            <person name="Frias L."/>
            <person name="Galan B."/>
            <person name="Garcia J.L."/>
            <person name="Howad W."/>
            <person name="Gomez-Garrido J."/>
            <person name="Gut M."/>
            <person name="Julca I."/>
            <person name="Morata J."/>
            <person name="Puigdomenech P."/>
            <person name="Ribeca P."/>
            <person name="Rubio Cabetas M.J."/>
            <person name="Vlasova A."/>
            <person name="Wirthensohn M."/>
            <person name="Garcia-Mas J."/>
            <person name="Gabaldon T."/>
            <person name="Casacuberta J.M."/>
            <person name="Arus P."/>
        </authorList>
    </citation>
    <scope>NUCLEOTIDE SEQUENCE [LARGE SCALE GENOMIC DNA]</scope>
    <source>
        <strain evidence="3">cv. Texas</strain>
    </source>
</reference>
<gene>
    <name evidence="2" type="ORF">ALMOND_2B000324</name>
</gene>
<feature type="region of interest" description="Disordered" evidence="1">
    <location>
        <begin position="1"/>
        <end position="25"/>
    </location>
</feature>
<name>A0A5E4FZC1_PRUDU</name>
<evidence type="ECO:0000256" key="1">
    <source>
        <dbReference type="SAM" id="MobiDB-lite"/>
    </source>
</evidence>
<protein>
    <submittedName>
        <fullName evidence="2">Uncharacterized protein</fullName>
    </submittedName>
</protein>
<dbReference type="Gramene" id="VVA32901">
    <property type="protein sequence ID" value="VVA32901"/>
    <property type="gene ID" value="Prudul26B000324"/>
</dbReference>
<proteinExistence type="predicted"/>
<sequence length="168" mass="18681">MESNMKANEEMDVHNSNWDPACPQDSKAEPTLAIPYIYCLTTRTHSIGCHDPSSSKGFVNLRVPQTPSKAQGNKVLSIDQQRHYRSITLGNLSIHPCPTTRGVEHKETAQQKSLPTSKIQPCRYSAKASSQTSPGHTRILGAHDIFPFPMKLEVEGTKKTLLESRLRS</sequence>
<dbReference type="InParanoid" id="A0A5E4FZC1"/>